<dbReference type="PANTHER" id="PTHR31321:SF130">
    <property type="entry name" value="PECTINESTERASE CATALYTIC DOMAIN-CONTAINING PROTEIN"/>
    <property type="match status" value="1"/>
</dbReference>
<comment type="catalytic activity">
    <reaction evidence="6 8">
        <text>[(1-&gt;4)-alpha-D-galacturonosyl methyl ester](n) + n H2O = [(1-&gt;4)-alpha-D-galacturonosyl](n) + n methanol + n H(+)</text>
        <dbReference type="Rhea" id="RHEA:22380"/>
        <dbReference type="Rhea" id="RHEA-COMP:14570"/>
        <dbReference type="Rhea" id="RHEA-COMP:14573"/>
        <dbReference type="ChEBI" id="CHEBI:15377"/>
        <dbReference type="ChEBI" id="CHEBI:15378"/>
        <dbReference type="ChEBI" id="CHEBI:17790"/>
        <dbReference type="ChEBI" id="CHEBI:140522"/>
        <dbReference type="ChEBI" id="CHEBI:140523"/>
        <dbReference type="EC" id="3.1.1.11"/>
    </reaction>
</comment>
<feature type="domain" description="Pectinesterase catalytic" evidence="9">
    <location>
        <begin position="79"/>
        <end position="367"/>
    </location>
</feature>
<dbReference type="InterPro" id="IPR012334">
    <property type="entry name" value="Pectin_lyas_fold"/>
</dbReference>
<feature type="signal peptide" evidence="8">
    <location>
        <begin position="1"/>
        <end position="16"/>
    </location>
</feature>
<dbReference type="InterPro" id="IPR033131">
    <property type="entry name" value="Pectinesterase_Asp_AS"/>
</dbReference>
<feature type="non-terminal residue" evidence="10">
    <location>
        <position position="1"/>
    </location>
</feature>
<organism evidence="10 11">
    <name type="scientific">Sphagnum jensenii</name>
    <dbReference type="NCBI Taxonomy" id="128206"/>
    <lineage>
        <taxon>Eukaryota</taxon>
        <taxon>Viridiplantae</taxon>
        <taxon>Streptophyta</taxon>
        <taxon>Embryophyta</taxon>
        <taxon>Bryophyta</taxon>
        <taxon>Sphagnophytina</taxon>
        <taxon>Sphagnopsida</taxon>
        <taxon>Sphagnales</taxon>
        <taxon>Sphagnaceae</taxon>
        <taxon>Sphagnum</taxon>
    </lineage>
</organism>
<evidence type="ECO:0000313" key="11">
    <source>
        <dbReference type="Proteomes" id="UP001497444"/>
    </source>
</evidence>
<keyword evidence="11" id="KW-1185">Reference proteome</keyword>
<evidence type="ECO:0000256" key="7">
    <source>
        <dbReference type="PROSITE-ProRule" id="PRU10040"/>
    </source>
</evidence>
<protein>
    <recommendedName>
        <fullName evidence="3 8">Pectinesterase</fullName>
        <ecNumber evidence="3 8">3.1.1.11</ecNumber>
    </recommendedName>
</protein>
<keyword evidence="8" id="KW-0732">Signal</keyword>
<keyword evidence="4 8" id="KW-0378">Hydrolase</keyword>
<accession>A0ABP0VMS6</accession>
<gene>
    <name evidence="10" type="ORF">CSSPJE1EN1_LOCUS1203</name>
</gene>
<dbReference type="Gene3D" id="2.160.20.10">
    <property type="entry name" value="Single-stranded right-handed beta-helix, Pectin lyase-like"/>
    <property type="match status" value="1"/>
</dbReference>
<dbReference type="EC" id="3.1.1.11" evidence="3 8"/>
<evidence type="ECO:0000256" key="1">
    <source>
        <dbReference type="ARBA" id="ARBA00005184"/>
    </source>
</evidence>
<evidence type="ECO:0000259" key="9">
    <source>
        <dbReference type="Pfam" id="PF01095"/>
    </source>
</evidence>
<sequence>IFLVITLLLTCHIIMSHPLFIIKPCSFAKTELKHGIETTAMKVQAAGGTTRLGEAGSAHHFQPNSGFYNAGTKIASNFISVAQTGSANFNSIQAAVDSVPENNAQWVEISIAAGVYQEKVTVPSNKPYIIFQGAGMSSTIISNSETASTVGTADSATVTIWATNFVAKGMGFENAAPPAQPGAVNGQAVAVLVANDMAAFYACGFYGGQDTLFDFQGRHYYKDCYIEGTVDFIFGDGQSQFISCQLNVKAQPEAYVSGSIAAQRRSSPDENTGFVFINCVISGTGEVYLGRAWGPYSRTIYMYTYMSDIIVPAGWQDWNDPSRDGTVTYGQCQCTGPGAVETYRVPWSHEFSATDVAPFADISWINGQAWLLST</sequence>
<evidence type="ECO:0000256" key="6">
    <source>
        <dbReference type="ARBA" id="ARBA00047928"/>
    </source>
</evidence>
<keyword evidence="5 8" id="KW-0063">Aspartyl esterase</keyword>
<dbReference type="InterPro" id="IPR000070">
    <property type="entry name" value="Pectinesterase_cat"/>
</dbReference>
<name>A0ABP0VMS6_9BRYO</name>
<evidence type="ECO:0000256" key="3">
    <source>
        <dbReference type="ARBA" id="ARBA00013229"/>
    </source>
</evidence>
<dbReference type="InterPro" id="IPR011050">
    <property type="entry name" value="Pectin_lyase_fold/virulence"/>
</dbReference>
<dbReference type="Pfam" id="PF01095">
    <property type="entry name" value="Pectinesterase"/>
    <property type="match status" value="1"/>
</dbReference>
<feature type="active site" evidence="7">
    <location>
        <position position="231"/>
    </location>
</feature>
<dbReference type="PANTHER" id="PTHR31321">
    <property type="entry name" value="ACYL-COA THIOESTER HYDROLASE YBHC-RELATED"/>
    <property type="match status" value="1"/>
</dbReference>
<evidence type="ECO:0000313" key="10">
    <source>
        <dbReference type="EMBL" id="CAK9255725.1"/>
    </source>
</evidence>
<comment type="pathway">
    <text evidence="1 8">Glycan metabolism; pectin degradation; 2-dehydro-3-deoxy-D-gluconate from pectin: step 1/5.</text>
</comment>
<dbReference type="EMBL" id="OZ020096">
    <property type="protein sequence ID" value="CAK9255725.1"/>
    <property type="molecule type" value="Genomic_DNA"/>
</dbReference>
<evidence type="ECO:0000256" key="5">
    <source>
        <dbReference type="ARBA" id="ARBA00023085"/>
    </source>
</evidence>
<proteinExistence type="inferred from homology"/>
<evidence type="ECO:0000256" key="4">
    <source>
        <dbReference type="ARBA" id="ARBA00022801"/>
    </source>
</evidence>
<comment type="similarity">
    <text evidence="2">Belongs to the pectinesterase family.</text>
</comment>
<dbReference type="Proteomes" id="UP001497444">
    <property type="component" value="Chromosome 1"/>
</dbReference>
<dbReference type="PROSITE" id="PS00503">
    <property type="entry name" value="PECTINESTERASE_2"/>
    <property type="match status" value="1"/>
</dbReference>
<dbReference type="SUPFAM" id="SSF51126">
    <property type="entry name" value="Pectin lyase-like"/>
    <property type="match status" value="1"/>
</dbReference>
<evidence type="ECO:0000256" key="2">
    <source>
        <dbReference type="ARBA" id="ARBA00008891"/>
    </source>
</evidence>
<evidence type="ECO:0000256" key="8">
    <source>
        <dbReference type="RuleBase" id="RU000589"/>
    </source>
</evidence>
<reference evidence="10 11" key="1">
    <citation type="submission" date="2024-02" db="EMBL/GenBank/DDBJ databases">
        <authorList>
            <consortium name="ELIXIR-Norway"/>
            <consortium name="Elixir Norway"/>
        </authorList>
    </citation>
    <scope>NUCLEOTIDE SEQUENCE [LARGE SCALE GENOMIC DNA]</scope>
</reference>
<feature type="chain" id="PRO_5044968033" description="Pectinesterase" evidence="8">
    <location>
        <begin position="17"/>
        <end position="374"/>
    </location>
</feature>